<keyword evidence="3" id="KW-1185">Reference proteome</keyword>
<sequence length="87" mass="9695">MGILPENKFKQRGRCSRRRSREELSKSHGRRSCPDLVVAAVAWSKELSRSRGHGGFVVATDLVVESLEGRRGLEGPQILVSRMGSLY</sequence>
<evidence type="ECO:0000256" key="1">
    <source>
        <dbReference type="SAM" id="MobiDB-lite"/>
    </source>
</evidence>
<reference evidence="3" key="1">
    <citation type="journal article" date="2017" name="Nat. Commun.">
        <title>The asparagus genome sheds light on the origin and evolution of a young Y chromosome.</title>
        <authorList>
            <person name="Harkess A."/>
            <person name="Zhou J."/>
            <person name="Xu C."/>
            <person name="Bowers J.E."/>
            <person name="Van der Hulst R."/>
            <person name="Ayyampalayam S."/>
            <person name="Mercati F."/>
            <person name="Riccardi P."/>
            <person name="McKain M.R."/>
            <person name="Kakrana A."/>
            <person name="Tang H."/>
            <person name="Ray J."/>
            <person name="Groenendijk J."/>
            <person name="Arikit S."/>
            <person name="Mathioni S.M."/>
            <person name="Nakano M."/>
            <person name="Shan H."/>
            <person name="Telgmann-Rauber A."/>
            <person name="Kanno A."/>
            <person name="Yue Z."/>
            <person name="Chen H."/>
            <person name="Li W."/>
            <person name="Chen Y."/>
            <person name="Xu X."/>
            <person name="Zhang Y."/>
            <person name="Luo S."/>
            <person name="Chen H."/>
            <person name="Gao J."/>
            <person name="Mao Z."/>
            <person name="Pires J.C."/>
            <person name="Luo M."/>
            <person name="Kudrna D."/>
            <person name="Wing R.A."/>
            <person name="Meyers B.C."/>
            <person name="Yi K."/>
            <person name="Kong H."/>
            <person name="Lavrijsen P."/>
            <person name="Sunseri F."/>
            <person name="Falavigna A."/>
            <person name="Ye Y."/>
            <person name="Leebens-Mack J.H."/>
            <person name="Chen G."/>
        </authorList>
    </citation>
    <scope>NUCLEOTIDE SEQUENCE [LARGE SCALE GENOMIC DNA]</scope>
    <source>
        <strain evidence="3">cv. DH0086</strain>
    </source>
</reference>
<feature type="region of interest" description="Disordered" evidence="1">
    <location>
        <begin position="1"/>
        <end position="31"/>
    </location>
</feature>
<gene>
    <name evidence="2" type="ORF">A4U43_C04F18070</name>
</gene>
<evidence type="ECO:0000313" key="3">
    <source>
        <dbReference type="Proteomes" id="UP000243459"/>
    </source>
</evidence>
<protein>
    <submittedName>
        <fullName evidence="2">Uncharacterized protein</fullName>
    </submittedName>
</protein>
<dbReference type="AlphaFoldDB" id="A0A5P1F1T0"/>
<dbReference type="EMBL" id="CM007384">
    <property type="protein sequence ID" value="ONK72316.1"/>
    <property type="molecule type" value="Genomic_DNA"/>
</dbReference>
<evidence type="ECO:0000313" key="2">
    <source>
        <dbReference type="EMBL" id="ONK72316.1"/>
    </source>
</evidence>
<accession>A0A5P1F1T0</accession>
<feature type="compositionally biased region" description="Basic residues" evidence="1">
    <location>
        <begin position="10"/>
        <end position="19"/>
    </location>
</feature>
<dbReference type="Proteomes" id="UP000243459">
    <property type="component" value="Chromosome 4"/>
</dbReference>
<organism evidence="2 3">
    <name type="scientific">Asparagus officinalis</name>
    <name type="common">Garden asparagus</name>
    <dbReference type="NCBI Taxonomy" id="4686"/>
    <lineage>
        <taxon>Eukaryota</taxon>
        <taxon>Viridiplantae</taxon>
        <taxon>Streptophyta</taxon>
        <taxon>Embryophyta</taxon>
        <taxon>Tracheophyta</taxon>
        <taxon>Spermatophyta</taxon>
        <taxon>Magnoliopsida</taxon>
        <taxon>Liliopsida</taxon>
        <taxon>Asparagales</taxon>
        <taxon>Asparagaceae</taxon>
        <taxon>Asparagoideae</taxon>
        <taxon>Asparagus</taxon>
    </lineage>
</organism>
<name>A0A5P1F1T0_ASPOF</name>
<feature type="non-terminal residue" evidence="2">
    <location>
        <position position="87"/>
    </location>
</feature>
<proteinExistence type="predicted"/>
<dbReference type="Gramene" id="ONK72316">
    <property type="protein sequence ID" value="ONK72316"/>
    <property type="gene ID" value="A4U43_C04F18070"/>
</dbReference>